<comment type="caution">
    <text evidence="9">Lacks conserved residue(s) required for the propagation of feature annotation.</text>
</comment>
<organism evidence="11 12">
    <name type="scientific">Nitratireductor thuwali</name>
    <dbReference type="NCBI Taxonomy" id="2267699"/>
    <lineage>
        <taxon>Bacteria</taxon>
        <taxon>Pseudomonadati</taxon>
        <taxon>Pseudomonadota</taxon>
        <taxon>Alphaproteobacteria</taxon>
        <taxon>Hyphomicrobiales</taxon>
        <taxon>Phyllobacteriaceae</taxon>
        <taxon>Nitratireductor</taxon>
    </lineage>
</organism>
<accession>A0ABY5MLB5</accession>
<feature type="transmembrane region" description="Helical" evidence="9">
    <location>
        <begin position="108"/>
        <end position="133"/>
    </location>
</feature>
<evidence type="ECO:0000259" key="10">
    <source>
        <dbReference type="Pfam" id="PF04290"/>
    </source>
</evidence>
<gene>
    <name evidence="11" type="ORF">NTH_02633</name>
</gene>
<evidence type="ECO:0000256" key="2">
    <source>
        <dbReference type="ARBA" id="ARBA00022448"/>
    </source>
</evidence>
<keyword evidence="7 9" id="KW-0472">Membrane</keyword>
<comment type="function">
    <text evidence="9">Part of the tripartite ATP-independent periplasmic (TRAP) transport system.</text>
</comment>
<comment type="subunit">
    <text evidence="9">The complex comprises the extracytoplasmic solute receptor protein and the two transmembrane proteins.</text>
</comment>
<evidence type="ECO:0000256" key="8">
    <source>
        <dbReference type="ARBA" id="ARBA00038436"/>
    </source>
</evidence>
<keyword evidence="2 9" id="KW-0813">Transport</keyword>
<keyword evidence="3" id="KW-1003">Cell membrane</keyword>
<dbReference type="EMBL" id="CP030941">
    <property type="protein sequence ID" value="UUP18153.1"/>
    <property type="molecule type" value="Genomic_DNA"/>
</dbReference>
<evidence type="ECO:0000256" key="9">
    <source>
        <dbReference type="RuleBase" id="RU369079"/>
    </source>
</evidence>
<keyword evidence="6 9" id="KW-1133">Transmembrane helix</keyword>
<reference evidence="11 12" key="1">
    <citation type="submission" date="2018-07" db="EMBL/GenBank/DDBJ databases">
        <title>Genome sequence of Nitratireductor thuwali#1536.</title>
        <authorList>
            <person name="Michoud G."/>
            <person name="Merlino G."/>
            <person name="Sefrji F.O."/>
            <person name="Daffonchio D."/>
        </authorList>
    </citation>
    <scope>NUCLEOTIDE SEQUENCE [LARGE SCALE GENOMIC DNA]</scope>
    <source>
        <strain evidence="12">Nit1536</strain>
    </source>
</reference>
<evidence type="ECO:0000313" key="12">
    <source>
        <dbReference type="Proteomes" id="UP001342418"/>
    </source>
</evidence>
<keyword evidence="5 9" id="KW-0812">Transmembrane</keyword>
<sequence length="143" mass="15443">MLLVATVLAVVMLRYGFGMGFIWLQDFAAYAFAVFLALSVPVCLAQGGHVRVDVVSERMPPGYLRWADLFALIVFLVPVFGLAIWAYWPDLRYSWAIREASVETGGLPGLFIIKTALPVSALLVIVQGIAAVLDGGDEGKPSA</sequence>
<name>A0ABY5MLB5_9HYPH</name>
<keyword evidence="4 9" id="KW-0997">Cell inner membrane</keyword>
<comment type="subcellular location">
    <subcellularLocation>
        <location evidence="1 9">Cell inner membrane</location>
        <topology evidence="1 9">Multi-pass membrane protein</topology>
    </subcellularLocation>
</comment>
<dbReference type="Pfam" id="PF04290">
    <property type="entry name" value="DctQ"/>
    <property type="match status" value="1"/>
</dbReference>
<evidence type="ECO:0000256" key="4">
    <source>
        <dbReference type="ARBA" id="ARBA00022519"/>
    </source>
</evidence>
<dbReference type="Proteomes" id="UP001342418">
    <property type="component" value="Chromosome"/>
</dbReference>
<evidence type="ECO:0000256" key="5">
    <source>
        <dbReference type="ARBA" id="ARBA00022692"/>
    </source>
</evidence>
<proteinExistence type="inferred from homology"/>
<evidence type="ECO:0000313" key="11">
    <source>
        <dbReference type="EMBL" id="UUP18153.1"/>
    </source>
</evidence>
<evidence type="ECO:0000256" key="3">
    <source>
        <dbReference type="ARBA" id="ARBA00022475"/>
    </source>
</evidence>
<dbReference type="PANTHER" id="PTHR35011:SF4">
    <property type="entry name" value="SLL1102 PROTEIN"/>
    <property type="match status" value="1"/>
</dbReference>
<feature type="transmembrane region" description="Helical" evidence="9">
    <location>
        <begin position="28"/>
        <end position="45"/>
    </location>
</feature>
<evidence type="ECO:0000256" key="1">
    <source>
        <dbReference type="ARBA" id="ARBA00004429"/>
    </source>
</evidence>
<feature type="transmembrane region" description="Helical" evidence="9">
    <location>
        <begin position="66"/>
        <end position="88"/>
    </location>
</feature>
<keyword evidence="12" id="KW-1185">Reference proteome</keyword>
<evidence type="ECO:0000256" key="7">
    <source>
        <dbReference type="ARBA" id="ARBA00023136"/>
    </source>
</evidence>
<dbReference type="RefSeq" id="WP_338530411.1">
    <property type="nucleotide sequence ID" value="NZ_CP030941.1"/>
</dbReference>
<feature type="domain" description="Tripartite ATP-independent periplasmic transporters DctQ component" evidence="10">
    <location>
        <begin position="3"/>
        <end position="133"/>
    </location>
</feature>
<dbReference type="InterPro" id="IPR055348">
    <property type="entry name" value="DctQ"/>
</dbReference>
<comment type="similarity">
    <text evidence="8 9">Belongs to the TRAP transporter small permease family.</text>
</comment>
<dbReference type="PANTHER" id="PTHR35011">
    <property type="entry name" value="2,3-DIKETO-L-GULONATE TRAP TRANSPORTER SMALL PERMEASE PROTEIN YIAM"/>
    <property type="match status" value="1"/>
</dbReference>
<evidence type="ECO:0000256" key="6">
    <source>
        <dbReference type="ARBA" id="ARBA00022989"/>
    </source>
</evidence>
<protein>
    <recommendedName>
        <fullName evidence="9">TRAP transporter small permease protein</fullName>
    </recommendedName>
</protein>
<dbReference type="InterPro" id="IPR007387">
    <property type="entry name" value="TRAP_DctQ"/>
</dbReference>